<keyword evidence="2" id="KW-1133">Transmembrane helix</keyword>
<dbReference type="AlphaFoldDB" id="A0A1H8F083"/>
<protein>
    <submittedName>
        <fullName evidence="3">Uncharacterized protein</fullName>
    </submittedName>
</protein>
<reference evidence="4" key="1">
    <citation type="submission" date="2016-10" db="EMBL/GenBank/DDBJ databases">
        <authorList>
            <person name="Varghese N."/>
            <person name="Submissions S."/>
        </authorList>
    </citation>
    <scope>NUCLEOTIDE SEQUENCE [LARGE SCALE GENOMIC DNA]</scope>
    <source>
        <strain evidence="4">IBRC-M 10043</strain>
    </source>
</reference>
<evidence type="ECO:0000256" key="1">
    <source>
        <dbReference type="SAM" id="MobiDB-lite"/>
    </source>
</evidence>
<name>A0A1H8F083_9EURY</name>
<organism evidence="3 4">
    <name type="scientific">Halorientalis persicus</name>
    <dbReference type="NCBI Taxonomy" id="1367881"/>
    <lineage>
        <taxon>Archaea</taxon>
        <taxon>Methanobacteriati</taxon>
        <taxon>Methanobacteriota</taxon>
        <taxon>Stenosarchaea group</taxon>
        <taxon>Halobacteria</taxon>
        <taxon>Halobacteriales</taxon>
        <taxon>Haloarculaceae</taxon>
        <taxon>Halorientalis</taxon>
    </lineage>
</organism>
<dbReference type="Pfam" id="PF23957">
    <property type="entry name" value="DUF7286"/>
    <property type="match status" value="1"/>
</dbReference>
<feature type="transmembrane region" description="Helical" evidence="2">
    <location>
        <begin position="16"/>
        <end position="38"/>
    </location>
</feature>
<feature type="region of interest" description="Disordered" evidence="1">
    <location>
        <begin position="999"/>
        <end position="1043"/>
    </location>
</feature>
<evidence type="ECO:0000313" key="3">
    <source>
        <dbReference type="EMBL" id="SEN25162.1"/>
    </source>
</evidence>
<evidence type="ECO:0000313" key="4">
    <source>
        <dbReference type="Proteomes" id="UP000198775"/>
    </source>
</evidence>
<keyword evidence="2" id="KW-0812">Transmembrane</keyword>
<feature type="compositionally biased region" description="Polar residues" evidence="1">
    <location>
        <begin position="1017"/>
        <end position="1030"/>
    </location>
</feature>
<dbReference type="EMBL" id="FOCX01000002">
    <property type="protein sequence ID" value="SEN25162.1"/>
    <property type="molecule type" value="Genomic_DNA"/>
</dbReference>
<keyword evidence="2" id="KW-0472">Membrane</keyword>
<dbReference type="InterPro" id="IPR055710">
    <property type="entry name" value="DUF7286"/>
</dbReference>
<proteinExistence type="predicted"/>
<keyword evidence="4" id="KW-1185">Reference proteome</keyword>
<accession>A0A1H8F083</accession>
<dbReference type="Proteomes" id="UP000198775">
    <property type="component" value="Unassembled WGS sequence"/>
</dbReference>
<gene>
    <name evidence="3" type="ORF">SAMN05216388_1002159</name>
</gene>
<evidence type="ECO:0000256" key="2">
    <source>
        <dbReference type="SAM" id="Phobius"/>
    </source>
</evidence>
<sequence>MVTVSRTTRLRDDDRGWLPFALVGVVLLVGSVALFVGLQPDRPAAEPTTDVAVERVAGETQTAIRTAVVEAGDAAARDPALDRANTSTGQVLSHETPFRDALRIRIYLRARARLDDVAVTRNDVTATASLPGTPNASSLGAAMERVYVEAIDDNRTRLRVRVANVTVTARRGNRPVVQRTVSPTVVVRTPVLAVHDRVDRFEQRLNAGIGRPGLTTRLTKRLYGVVWARGYAQYSSGGVAIENVLANRHVEITTNGAILREQRHLFGRSDATGRQAMARAMVGVATTDLLRGADVPGGYVKTLFEGGRPGPSPNVPAGVPSLDTATGAPDPGDRMTVSVDGTADRGLARAAAPVSLRSLVRSVYSAEVETISDVERTSGSVPSCWAIQPEGWWRLDYESIDGSDPVVKGATEVRPQIPDGWHAFESYGRRVRQERTRYCHWVDGNETAVTQTSDTFRFDVGVTLVGRHAETAYAPANGIETVHDAGEGPLDGPNLANVSRRARLRLVEGRGGPDALAKTAVRKGENITGIRTVRGRIPDGIRRWLLTDLVGFRDRVANVSVTVERGRASTFEANPAAELDRELAGLVDPPSEYGSVAEKARFAARGVYVERTRKLLERRAEKQTQRRRSLGDAVESVGGGSTDLLGTALENRAGVGAEAADAGIDGVDVTAVESSPAYLTVAEVGPKYADSLPEAHRISPLAARNVNLVASPHGDVADTLLQSVDLGSTVDLRTAARTLHATRSATELTTENETLDRTLDRKSESLDGAVRRKVVDARQLLRDRLADFGVGDDESERRRIVGDALAEWDGPGATALALTNGSAAAAVADRAVERNETRRDSLRATLQVLLHATATGKDTRISRAKISTTAELLRQKVKLRLAAGIENATQEGASRLADGLDERLARSVNRVPAGLPIVPAGPAWWVTVNGWLVDVRGGYDRFAVRAETGAAGSPGGSLTYVRDGGVASVDYDGDGEAERLGHADRIAFESQTGVVIAVPPGPQGVGDKNGNVDERSASWTDWQGVQSGQNAGPAVPDTWPDRR</sequence>